<dbReference type="PROSITE" id="PS50089">
    <property type="entry name" value="ZF_RING_2"/>
    <property type="match status" value="1"/>
</dbReference>
<dbReference type="SMART" id="SM00487">
    <property type="entry name" value="DEXDc"/>
    <property type="match status" value="1"/>
</dbReference>
<dbReference type="InterPro" id="IPR049730">
    <property type="entry name" value="SNF2/RAD54-like_C"/>
</dbReference>
<dbReference type="AlphaFoldDB" id="A0A6J2UBG1"/>
<dbReference type="GO" id="GO:0000209">
    <property type="term" value="P:protein polyubiquitination"/>
    <property type="evidence" value="ECO:0007669"/>
    <property type="project" value="TreeGrafter"/>
</dbReference>
<dbReference type="InterPro" id="IPR052583">
    <property type="entry name" value="ATP-helicase/E3_Ub-Ligase"/>
</dbReference>
<dbReference type="GO" id="GO:0005634">
    <property type="term" value="C:nucleus"/>
    <property type="evidence" value="ECO:0007669"/>
    <property type="project" value="TreeGrafter"/>
</dbReference>
<dbReference type="GO" id="GO:0005524">
    <property type="term" value="F:ATP binding"/>
    <property type="evidence" value="ECO:0007669"/>
    <property type="project" value="InterPro"/>
</dbReference>
<dbReference type="GO" id="GO:0006974">
    <property type="term" value="P:DNA damage response"/>
    <property type="evidence" value="ECO:0007669"/>
    <property type="project" value="TreeGrafter"/>
</dbReference>
<feature type="repeat" description="TPR" evidence="6">
    <location>
        <begin position="641"/>
        <end position="674"/>
    </location>
</feature>
<evidence type="ECO:0000256" key="7">
    <source>
        <dbReference type="SAM" id="Coils"/>
    </source>
</evidence>
<dbReference type="SUPFAM" id="SSF57903">
    <property type="entry name" value="FYVE/PHD zinc finger"/>
    <property type="match status" value="1"/>
</dbReference>
<feature type="domain" description="Helicase ATP-binding" evidence="9">
    <location>
        <begin position="217"/>
        <end position="481"/>
    </location>
</feature>
<evidence type="ECO:0000256" key="2">
    <source>
        <dbReference type="ARBA" id="ARBA00022771"/>
    </source>
</evidence>
<dbReference type="Pfam" id="PF00176">
    <property type="entry name" value="SNF2-rel_dom"/>
    <property type="match status" value="1"/>
</dbReference>
<dbReference type="PROSITE" id="PS50005">
    <property type="entry name" value="TPR"/>
    <property type="match status" value="1"/>
</dbReference>
<dbReference type="Proteomes" id="UP000504634">
    <property type="component" value="Unplaced"/>
</dbReference>
<evidence type="ECO:0000259" key="8">
    <source>
        <dbReference type="PROSITE" id="PS50089"/>
    </source>
</evidence>
<dbReference type="Gene3D" id="3.40.50.300">
    <property type="entry name" value="P-loop containing nucleotide triphosphate hydrolases"/>
    <property type="match status" value="1"/>
</dbReference>
<dbReference type="SUPFAM" id="SSF52540">
    <property type="entry name" value="P-loop containing nucleoside triphosphate hydrolases"/>
    <property type="match status" value="2"/>
</dbReference>
<dbReference type="SMART" id="SM00184">
    <property type="entry name" value="RING"/>
    <property type="match status" value="1"/>
</dbReference>
<feature type="domain" description="Helicase C-terminal" evidence="10">
    <location>
        <begin position="1113"/>
        <end position="1269"/>
    </location>
</feature>
<evidence type="ECO:0000259" key="9">
    <source>
        <dbReference type="PROSITE" id="PS51192"/>
    </source>
</evidence>
<dbReference type="Pfam" id="PF00271">
    <property type="entry name" value="Helicase_C"/>
    <property type="match status" value="1"/>
</dbReference>
<dbReference type="PROSITE" id="PS51194">
    <property type="entry name" value="HELICASE_CTER"/>
    <property type="match status" value="1"/>
</dbReference>
<dbReference type="InterPro" id="IPR027417">
    <property type="entry name" value="P-loop_NTPase"/>
</dbReference>
<dbReference type="InterPro" id="IPR019786">
    <property type="entry name" value="Zinc_finger_PHD-type_CS"/>
</dbReference>
<dbReference type="InterPro" id="IPR000330">
    <property type="entry name" value="SNF2_N"/>
</dbReference>
<dbReference type="InterPro" id="IPR013083">
    <property type="entry name" value="Znf_RING/FYVE/PHD"/>
</dbReference>
<dbReference type="GeneID" id="115632386"/>
<keyword evidence="7" id="KW-0175">Coiled coil</keyword>
<dbReference type="InterPro" id="IPR017907">
    <property type="entry name" value="Znf_RING_CS"/>
</dbReference>
<keyword evidence="1" id="KW-0479">Metal-binding</keyword>
<gene>
    <name evidence="12" type="primary">LOC115632386</name>
</gene>
<dbReference type="Gene3D" id="3.30.40.10">
    <property type="entry name" value="Zinc/RING finger domain, C3HC4 (zinc finger)"/>
    <property type="match status" value="2"/>
</dbReference>
<accession>A0A6J2UBG1</accession>
<feature type="coiled-coil region" evidence="7">
    <location>
        <begin position="733"/>
        <end position="764"/>
    </location>
</feature>
<dbReference type="InterPro" id="IPR038718">
    <property type="entry name" value="SNF2-like_sf"/>
</dbReference>
<dbReference type="GO" id="GO:0061630">
    <property type="term" value="F:ubiquitin protein ligase activity"/>
    <property type="evidence" value="ECO:0007669"/>
    <property type="project" value="TreeGrafter"/>
</dbReference>
<sequence>MDGQSVVLCEIADECTGSSVDSDFDFGKKQWRLKAYLAEKAKTVIECIFKCRDARTSKLRFKAVSQSSAGEGLFCATTLVLVYHWFTKCRARAIELEVASKLFPIIFTNYTPSLEFEVAEQQHQRVLQSYVTTKLYDALYNRHQTTFQGMDSSISIPSSFKSTLRQYQECTVKWMLSREQEATELPAYYVVYKSIDGKSEVLKHKYCLHFDAYTGTLPQISVPPGGILADEMGLGKTVELLALVMLNPRRDVSNAYWYNLIDEMQDEIPLKRRCVQDAELCICTKKRKPSVQCSRCHLWQHKHCVRHKDEFNEDSYMCPECWTELAVTDLVESGATIIVSPSAIKMQWFYEISRHISPPPMVLLYTGLHSGSWISPLELAKYDIVLTDYSILRSEIYHTRDYVSDRTMRHQPRFMRPISPLLMVKWWRVCLDEAQMVESNTSQVAEMVRKLPAINRWAVTGTPIQRSIDDLAPLLRFVGFVDGCEPLEAWQTVANSFLLNHNTDALMEILQPCMWRTCKSKVEHELGIPPQTEVVHRLELSNVESLYYREEHFKCSDQFLAAVAKHTRYNPNDNTSRLASISPQLLKLILKPFLRIRQTCSVPVVLNNNVSTTEYLNPQELLSHLKATNEVECKSQLRTWASSYNGMAAIFFIRNNYQMAAKYYKLVLKLAQDYNEEQISVDSVLQIHALHNIIQATNLAPTQEGMKDEELEKYQTHLKKLEWKYLEDNTKVLRSAGGAYETKLEDLERLEQEFSANIIELLATLITESTAFHDALWNRTLDVFIRQNVSTEKLQNVSSMSGIIYIIDTWYQKLLKLKNKLRKEFQDLSSIMSTACGAVEKGDSLSLEVTNFISSISDCHLADILEDNPKMTNEKPKKKRCRLCTIRDQINQFECLLFDKELEKEATVTDGVEKPSVEMTLIKVILMFIRSKTEFHTWQTECSNKLETLNCLQNLSKLQIKYWIEVEYVVKAFDELEMCKMRILLTDNPDEQSNYRVLECQLDELMENNLANVNEAQLNFTRLAGRLKYLKHLKEDTNDKVCPICQTQDDDRYVVLVCGHFICQHCLDKMRMSSKETISKCPICRQESPQIYYAARSAKTKALAGNFSSKIAYIVRKVLSLKADSSEENKAKILIFSQWQSILKHIAQALGQNDVEYRNKCTNRDIEEFKDANRNITCLLMPLSRGSKGLNLIEATHVFLVEPILNPGEELQAIGRVHRFGQTKPTTVHRFIVNGTIEENILSLIASADDNKTLSTHWDLENMTLESLKELFKLKENK</sequence>
<dbReference type="SUPFAM" id="SSF57850">
    <property type="entry name" value="RING/U-box"/>
    <property type="match status" value="1"/>
</dbReference>
<dbReference type="InterPro" id="IPR001650">
    <property type="entry name" value="Helicase_C-like"/>
</dbReference>
<proteinExistence type="predicted"/>
<dbReference type="PROSITE" id="PS00518">
    <property type="entry name" value="ZF_RING_1"/>
    <property type="match status" value="1"/>
</dbReference>
<evidence type="ECO:0000259" key="10">
    <source>
        <dbReference type="PROSITE" id="PS51194"/>
    </source>
</evidence>
<dbReference type="Gene3D" id="3.40.50.10810">
    <property type="entry name" value="Tandem AAA-ATPase domain"/>
    <property type="match status" value="2"/>
</dbReference>
<organism evidence="11 12">
    <name type="scientific">Drosophila lebanonensis</name>
    <name type="common">Fruit fly</name>
    <name type="synonym">Scaptodrosophila lebanonensis</name>
    <dbReference type="NCBI Taxonomy" id="7225"/>
    <lineage>
        <taxon>Eukaryota</taxon>
        <taxon>Metazoa</taxon>
        <taxon>Ecdysozoa</taxon>
        <taxon>Arthropoda</taxon>
        <taxon>Hexapoda</taxon>
        <taxon>Insecta</taxon>
        <taxon>Pterygota</taxon>
        <taxon>Neoptera</taxon>
        <taxon>Endopterygota</taxon>
        <taxon>Diptera</taxon>
        <taxon>Brachycera</taxon>
        <taxon>Muscomorpha</taxon>
        <taxon>Ephydroidea</taxon>
        <taxon>Drosophilidae</taxon>
        <taxon>Scaptodrosophila</taxon>
    </lineage>
</organism>
<evidence type="ECO:0000256" key="3">
    <source>
        <dbReference type="ARBA" id="ARBA00022801"/>
    </source>
</evidence>
<keyword evidence="2 5" id="KW-0863">Zinc-finger</keyword>
<dbReference type="SMART" id="SM00028">
    <property type="entry name" value="TPR"/>
    <property type="match status" value="1"/>
</dbReference>
<dbReference type="InterPro" id="IPR014001">
    <property type="entry name" value="Helicase_ATP-bd"/>
</dbReference>
<dbReference type="PANTHER" id="PTHR45865:SF1">
    <property type="entry name" value="E3 UBIQUITIN-PROTEIN LIGASE SHPRH"/>
    <property type="match status" value="1"/>
</dbReference>
<evidence type="ECO:0000256" key="6">
    <source>
        <dbReference type="PROSITE-ProRule" id="PRU00339"/>
    </source>
</evidence>
<evidence type="ECO:0000256" key="5">
    <source>
        <dbReference type="PROSITE-ProRule" id="PRU00175"/>
    </source>
</evidence>
<dbReference type="Pfam" id="PF13445">
    <property type="entry name" value="zf-RING_UBOX"/>
    <property type="match status" value="1"/>
</dbReference>
<dbReference type="CDD" id="cd18070">
    <property type="entry name" value="DEXQc_SHPRH"/>
    <property type="match status" value="1"/>
</dbReference>
<dbReference type="GO" id="GO:0016787">
    <property type="term" value="F:hydrolase activity"/>
    <property type="evidence" value="ECO:0007669"/>
    <property type="project" value="UniProtKB-KW"/>
</dbReference>
<dbReference type="RefSeq" id="XP_030385375.1">
    <property type="nucleotide sequence ID" value="XM_030529515.1"/>
</dbReference>
<dbReference type="InterPro" id="IPR019734">
    <property type="entry name" value="TPR_rpt"/>
</dbReference>
<evidence type="ECO:0000256" key="4">
    <source>
        <dbReference type="ARBA" id="ARBA00022833"/>
    </source>
</evidence>
<dbReference type="CDD" id="cd18793">
    <property type="entry name" value="SF2_C_SNF"/>
    <property type="match status" value="1"/>
</dbReference>
<dbReference type="Pfam" id="PF21325">
    <property type="entry name" value="SHPRH_helical-1st"/>
    <property type="match status" value="1"/>
</dbReference>
<dbReference type="GO" id="GO:0008270">
    <property type="term" value="F:zinc ion binding"/>
    <property type="evidence" value="ECO:0007669"/>
    <property type="project" value="UniProtKB-KW"/>
</dbReference>
<dbReference type="InterPro" id="IPR048686">
    <property type="entry name" value="SHPRH_helical_1st"/>
</dbReference>
<evidence type="ECO:0000313" key="11">
    <source>
        <dbReference type="Proteomes" id="UP000504634"/>
    </source>
</evidence>
<dbReference type="OrthoDB" id="423559at2759"/>
<reference evidence="12" key="1">
    <citation type="submission" date="2025-08" db="UniProtKB">
        <authorList>
            <consortium name="RefSeq"/>
        </authorList>
    </citation>
    <scope>IDENTIFICATION</scope>
    <source>
        <strain evidence="12">11010-0011.00</strain>
        <tissue evidence="12">Whole body</tissue>
    </source>
</reference>
<dbReference type="PROSITE" id="PS51192">
    <property type="entry name" value="HELICASE_ATP_BIND_1"/>
    <property type="match status" value="1"/>
</dbReference>
<evidence type="ECO:0000256" key="1">
    <source>
        <dbReference type="ARBA" id="ARBA00022723"/>
    </source>
</evidence>
<dbReference type="PANTHER" id="PTHR45865">
    <property type="entry name" value="E3 UBIQUITIN-PROTEIN LIGASE SHPRH FAMILY MEMBER"/>
    <property type="match status" value="1"/>
</dbReference>
<feature type="domain" description="RING-type" evidence="8">
    <location>
        <begin position="1042"/>
        <end position="1085"/>
    </location>
</feature>
<dbReference type="InterPro" id="IPR001841">
    <property type="entry name" value="Znf_RING"/>
</dbReference>
<protein>
    <submittedName>
        <fullName evidence="12">E3 ubiquitin-protein ligase SHPRH</fullName>
    </submittedName>
</protein>
<keyword evidence="6" id="KW-0802">TPR repeat</keyword>
<dbReference type="PROSITE" id="PS01359">
    <property type="entry name" value="ZF_PHD_1"/>
    <property type="match status" value="1"/>
</dbReference>
<dbReference type="FunFam" id="3.40.50.300:FF:002282">
    <property type="entry name" value="Uncharacterized protein, isoform A"/>
    <property type="match status" value="1"/>
</dbReference>
<keyword evidence="4" id="KW-0862">Zinc</keyword>
<keyword evidence="3" id="KW-0378">Hydrolase</keyword>
<keyword evidence="11" id="KW-1185">Reference proteome</keyword>
<evidence type="ECO:0000313" key="12">
    <source>
        <dbReference type="RefSeq" id="XP_030385375.1"/>
    </source>
</evidence>
<name>A0A6J2UBG1_DROLE</name>
<dbReference type="InterPro" id="IPR011011">
    <property type="entry name" value="Znf_FYVE_PHD"/>
</dbReference>
<dbReference type="InterPro" id="IPR027370">
    <property type="entry name" value="Znf-RING_euk"/>
</dbReference>